<protein>
    <submittedName>
        <fullName evidence="2">Uncharacterized protein</fullName>
    </submittedName>
</protein>
<accession>A0A9D5C6J3</accession>
<feature type="chain" id="PRO_5039579623" evidence="1">
    <location>
        <begin position="23"/>
        <end position="168"/>
    </location>
</feature>
<proteinExistence type="predicted"/>
<comment type="caution">
    <text evidence="2">The sequence shown here is derived from an EMBL/GenBank/DDBJ whole genome shotgun (WGS) entry which is preliminary data.</text>
</comment>
<dbReference type="InterPro" id="IPR039923">
    <property type="entry name" value="Protodermal_1"/>
</dbReference>
<dbReference type="Proteomes" id="UP001085076">
    <property type="component" value="Miscellaneous, Linkage group lg07"/>
</dbReference>
<sequence length="168" mass="18741">MRFVEQCLFFWLVWFGVALAAAEVGSSSTEEERRGSHQVMSEMRVPGYLYTRTGGRCTPQYWSSGRETWPSTVPEESAIYKVFGSRVLERYEPGMTLLEAIQKNDDIGGTVFTKLIKHSSAALLNAYARPGYRFAAWEVKTLLLEALVSEDAAAAQAEHFAQANSLCS</sequence>
<evidence type="ECO:0000313" key="2">
    <source>
        <dbReference type="EMBL" id="KAJ0967582.1"/>
    </source>
</evidence>
<keyword evidence="1" id="KW-0732">Signal</keyword>
<feature type="signal peptide" evidence="1">
    <location>
        <begin position="1"/>
        <end position="22"/>
    </location>
</feature>
<organism evidence="2 3">
    <name type="scientific">Dioscorea zingiberensis</name>
    <dbReference type="NCBI Taxonomy" id="325984"/>
    <lineage>
        <taxon>Eukaryota</taxon>
        <taxon>Viridiplantae</taxon>
        <taxon>Streptophyta</taxon>
        <taxon>Embryophyta</taxon>
        <taxon>Tracheophyta</taxon>
        <taxon>Spermatophyta</taxon>
        <taxon>Magnoliopsida</taxon>
        <taxon>Liliopsida</taxon>
        <taxon>Dioscoreales</taxon>
        <taxon>Dioscoreaceae</taxon>
        <taxon>Dioscorea</taxon>
    </lineage>
</organism>
<evidence type="ECO:0000313" key="3">
    <source>
        <dbReference type="Proteomes" id="UP001085076"/>
    </source>
</evidence>
<dbReference type="PANTHER" id="PTHR33210:SF16">
    <property type="entry name" value="OS04G0517000 PROTEIN"/>
    <property type="match status" value="1"/>
</dbReference>
<name>A0A9D5C6J3_9LILI</name>
<dbReference type="PANTHER" id="PTHR33210">
    <property type="entry name" value="PROTODERMAL FACTOR 1"/>
    <property type="match status" value="1"/>
</dbReference>
<reference evidence="2" key="2">
    <citation type="journal article" date="2022" name="Hortic Res">
        <title>The genome of Dioscorea zingiberensis sheds light on the biosynthesis, origin and evolution of the medicinally important diosgenin saponins.</title>
        <authorList>
            <person name="Li Y."/>
            <person name="Tan C."/>
            <person name="Li Z."/>
            <person name="Guo J."/>
            <person name="Li S."/>
            <person name="Chen X."/>
            <person name="Wang C."/>
            <person name="Dai X."/>
            <person name="Yang H."/>
            <person name="Song W."/>
            <person name="Hou L."/>
            <person name="Xu J."/>
            <person name="Tong Z."/>
            <person name="Xu A."/>
            <person name="Yuan X."/>
            <person name="Wang W."/>
            <person name="Yang Q."/>
            <person name="Chen L."/>
            <person name="Sun Z."/>
            <person name="Wang K."/>
            <person name="Pan B."/>
            <person name="Chen J."/>
            <person name="Bao Y."/>
            <person name="Liu F."/>
            <person name="Qi X."/>
            <person name="Gang D.R."/>
            <person name="Wen J."/>
            <person name="Li J."/>
        </authorList>
    </citation>
    <scope>NUCLEOTIDE SEQUENCE</scope>
    <source>
        <strain evidence="2">Dzin_1.0</strain>
    </source>
</reference>
<evidence type="ECO:0000256" key="1">
    <source>
        <dbReference type="SAM" id="SignalP"/>
    </source>
</evidence>
<gene>
    <name evidence="2" type="ORF">J5N97_024499</name>
</gene>
<keyword evidence="3" id="KW-1185">Reference proteome</keyword>
<dbReference type="AlphaFoldDB" id="A0A9D5C6J3"/>
<reference evidence="2" key="1">
    <citation type="submission" date="2021-03" db="EMBL/GenBank/DDBJ databases">
        <authorList>
            <person name="Li Z."/>
            <person name="Yang C."/>
        </authorList>
    </citation>
    <scope>NUCLEOTIDE SEQUENCE</scope>
    <source>
        <strain evidence="2">Dzin_1.0</strain>
        <tissue evidence="2">Leaf</tissue>
    </source>
</reference>
<dbReference type="EMBL" id="JAGGNH010000007">
    <property type="protein sequence ID" value="KAJ0967582.1"/>
    <property type="molecule type" value="Genomic_DNA"/>
</dbReference>
<dbReference type="OrthoDB" id="1939167at2759"/>